<name>A0A4Y2H9S3_ARAVE</name>
<gene>
    <name evidence="2" type="ORF">AVEN_180856_1</name>
</gene>
<dbReference type="Proteomes" id="UP000499080">
    <property type="component" value="Unassembled WGS sequence"/>
</dbReference>
<accession>A0A4Y2H9S3</accession>
<dbReference type="PANTHER" id="PTHR46409:SF1">
    <property type="entry name" value="HTH PSQ-TYPE DOMAIN-CONTAINING PROTEIN"/>
    <property type="match status" value="1"/>
</dbReference>
<dbReference type="PANTHER" id="PTHR46409">
    <property type="entry name" value="HTH PSQ-TYPE DOMAIN-CONTAINING PROTEIN"/>
    <property type="match status" value="1"/>
</dbReference>
<evidence type="ECO:0000313" key="3">
    <source>
        <dbReference type="Proteomes" id="UP000499080"/>
    </source>
</evidence>
<reference evidence="2 3" key="1">
    <citation type="journal article" date="2019" name="Sci. Rep.">
        <title>Orb-weaving spider Araneus ventricosus genome elucidates the spidroin gene catalogue.</title>
        <authorList>
            <person name="Kono N."/>
            <person name="Nakamura H."/>
            <person name="Ohtoshi R."/>
            <person name="Moran D.A.P."/>
            <person name="Shinohara A."/>
            <person name="Yoshida Y."/>
            <person name="Fujiwara M."/>
            <person name="Mori M."/>
            <person name="Tomita M."/>
            <person name="Arakawa K."/>
        </authorList>
    </citation>
    <scope>NUCLEOTIDE SEQUENCE [LARGE SCALE GENOMIC DNA]</scope>
</reference>
<protein>
    <submittedName>
        <fullName evidence="2">Uncharacterized protein</fullName>
    </submittedName>
</protein>
<sequence length="93" mass="10497">MIDWSSITIISPPILRNISTVALISIVRDKKNPEWDFVHFPCHTQAVERCVKLGTEASIRSMAFKIETGSLDPHSFPMPEFDNKADFKPLPAD</sequence>
<evidence type="ECO:0000313" key="2">
    <source>
        <dbReference type="EMBL" id="GBM62447.1"/>
    </source>
</evidence>
<dbReference type="OrthoDB" id="6771835at2759"/>
<dbReference type="AlphaFoldDB" id="A0A4Y2H9S3"/>
<proteinExistence type="predicted"/>
<dbReference type="EMBL" id="BGPR01001816">
    <property type="protein sequence ID" value="GBM62447.1"/>
    <property type="molecule type" value="Genomic_DNA"/>
</dbReference>
<organism evidence="2 3">
    <name type="scientific">Araneus ventricosus</name>
    <name type="common">Orbweaver spider</name>
    <name type="synonym">Epeira ventricosa</name>
    <dbReference type="NCBI Taxonomy" id="182803"/>
    <lineage>
        <taxon>Eukaryota</taxon>
        <taxon>Metazoa</taxon>
        <taxon>Ecdysozoa</taxon>
        <taxon>Arthropoda</taxon>
        <taxon>Chelicerata</taxon>
        <taxon>Arachnida</taxon>
        <taxon>Araneae</taxon>
        <taxon>Araneomorphae</taxon>
        <taxon>Entelegynae</taxon>
        <taxon>Araneoidea</taxon>
        <taxon>Araneidae</taxon>
        <taxon>Araneus</taxon>
    </lineage>
</organism>
<comment type="caution">
    <text evidence="2">The sequence shown here is derived from an EMBL/GenBank/DDBJ whole genome shotgun (WGS) entry which is preliminary data.</text>
</comment>
<evidence type="ECO:0000256" key="1">
    <source>
        <dbReference type="SAM" id="MobiDB-lite"/>
    </source>
</evidence>
<keyword evidence="3" id="KW-1185">Reference proteome</keyword>
<feature type="region of interest" description="Disordered" evidence="1">
    <location>
        <begin position="72"/>
        <end position="93"/>
    </location>
</feature>